<dbReference type="InterPro" id="IPR008457">
    <property type="entry name" value="Cu-R_CopD_dom"/>
</dbReference>
<evidence type="ECO:0000259" key="3">
    <source>
        <dbReference type="Pfam" id="PF05425"/>
    </source>
</evidence>
<evidence type="ECO:0000313" key="4">
    <source>
        <dbReference type="EMBL" id="TQF07282.1"/>
    </source>
</evidence>
<dbReference type="Pfam" id="PF05425">
    <property type="entry name" value="CopD"/>
    <property type="match status" value="1"/>
</dbReference>
<dbReference type="Proteomes" id="UP000319103">
    <property type="component" value="Unassembled WGS sequence"/>
</dbReference>
<keyword evidence="2" id="KW-0812">Transmembrane</keyword>
<feature type="transmembrane region" description="Helical" evidence="2">
    <location>
        <begin position="20"/>
        <end position="42"/>
    </location>
</feature>
<feature type="compositionally biased region" description="Basic residues" evidence="1">
    <location>
        <begin position="103"/>
        <end position="118"/>
    </location>
</feature>
<keyword evidence="2" id="KW-1133">Transmembrane helix</keyword>
<evidence type="ECO:0000256" key="2">
    <source>
        <dbReference type="SAM" id="Phobius"/>
    </source>
</evidence>
<feature type="domain" description="Copper resistance protein D" evidence="3">
    <location>
        <begin position="1"/>
        <end position="55"/>
    </location>
</feature>
<evidence type="ECO:0000313" key="5">
    <source>
        <dbReference type="Proteomes" id="UP000319103"/>
    </source>
</evidence>
<feature type="compositionally biased region" description="Basic residues" evidence="1">
    <location>
        <begin position="70"/>
        <end position="83"/>
    </location>
</feature>
<dbReference type="GO" id="GO:0016020">
    <property type="term" value="C:membrane"/>
    <property type="evidence" value="ECO:0007669"/>
    <property type="project" value="InterPro"/>
</dbReference>
<dbReference type="OrthoDB" id="3851286at2"/>
<organism evidence="4 5">
    <name type="scientific">Kitasatospora acidiphila</name>
    <dbReference type="NCBI Taxonomy" id="2567942"/>
    <lineage>
        <taxon>Bacteria</taxon>
        <taxon>Bacillati</taxon>
        <taxon>Actinomycetota</taxon>
        <taxon>Actinomycetes</taxon>
        <taxon>Kitasatosporales</taxon>
        <taxon>Streptomycetaceae</taxon>
        <taxon>Kitasatospora</taxon>
    </lineage>
</organism>
<gene>
    <name evidence="4" type="ORF">E6W39_11670</name>
</gene>
<sequence length="179" mass="20736">MSWRHVGAIDQLWTTGYGLALLVKVILVLGLITAGAVNQLWLMPRIAQARRTADTTSLLRLTLRHFPKGRLVRGRPRPCRTRGHTLPQRLGPHRGPQPAGRLLSRRLHRRRSPRHRPGRLPLRNGQGIRRPRTPTSPRCRALSRRRSPWRSRTAGRQRSVPRRSRGRPPVSRGWRPRRR</sequence>
<reference evidence="4 5" key="1">
    <citation type="submission" date="2019-06" db="EMBL/GenBank/DDBJ databases">
        <title>Description of Kitasatospora acidophila sp. nov. isolated from pine grove soil, and reclassification of Streptomyces novaecaesareae to Kitasatospora novaeceasareae comb. nov.</title>
        <authorList>
            <person name="Kim M.J."/>
        </authorList>
    </citation>
    <scope>NUCLEOTIDE SEQUENCE [LARGE SCALE GENOMIC DNA]</scope>
    <source>
        <strain evidence="4 5">MMS16-CNU292</strain>
    </source>
</reference>
<evidence type="ECO:0000256" key="1">
    <source>
        <dbReference type="SAM" id="MobiDB-lite"/>
    </source>
</evidence>
<name>A0A540WE92_9ACTN</name>
<comment type="caution">
    <text evidence="4">The sequence shown here is derived from an EMBL/GenBank/DDBJ whole genome shotgun (WGS) entry which is preliminary data.</text>
</comment>
<feature type="region of interest" description="Disordered" evidence="1">
    <location>
        <begin position="70"/>
        <end position="179"/>
    </location>
</feature>
<protein>
    <submittedName>
        <fullName evidence="4">CopD family protein</fullName>
    </submittedName>
</protein>
<keyword evidence="2" id="KW-0472">Membrane</keyword>
<accession>A0A540WE92</accession>
<dbReference type="AlphaFoldDB" id="A0A540WE92"/>
<proteinExistence type="predicted"/>
<keyword evidence="5" id="KW-1185">Reference proteome</keyword>
<feature type="compositionally biased region" description="Basic residues" evidence="1">
    <location>
        <begin position="141"/>
        <end position="166"/>
    </location>
</feature>
<dbReference type="EMBL" id="VIGB01000003">
    <property type="protein sequence ID" value="TQF07282.1"/>
    <property type="molecule type" value="Genomic_DNA"/>
</dbReference>